<evidence type="ECO:0000256" key="1">
    <source>
        <dbReference type="SAM" id="Coils"/>
    </source>
</evidence>
<dbReference type="OrthoDB" id="447953at2759"/>
<keyword evidence="1" id="KW-0175">Coiled coil</keyword>
<reference evidence="3" key="1">
    <citation type="journal article" date="2010" name="Science">
        <title>Plasticity of animal genome architecture unmasked by rapid evolution of a pelagic tunicate.</title>
        <authorList>
            <person name="Denoeud F."/>
            <person name="Henriet S."/>
            <person name="Mungpakdee S."/>
            <person name="Aury J.M."/>
            <person name="Da Silva C."/>
            <person name="Brinkmann H."/>
            <person name="Mikhaleva J."/>
            <person name="Olsen L.C."/>
            <person name="Jubin C."/>
            <person name="Canestro C."/>
            <person name="Bouquet J.M."/>
            <person name="Danks G."/>
            <person name="Poulain J."/>
            <person name="Campsteijn C."/>
            <person name="Adamski M."/>
            <person name="Cross I."/>
            <person name="Yadetie F."/>
            <person name="Muffato M."/>
            <person name="Louis A."/>
            <person name="Butcher S."/>
            <person name="Tsagkogeorga G."/>
            <person name="Konrad A."/>
            <person name="Singh S."/>
            <person name="Jensen M.F."/>
            <person name="Cong E.H."/>
            <person name="Eikeseth-Otteraa H."/>
            <person name="Noel B."/>
            <person name="Anthouard V."/>
            <person name="Porcel B.M."/>
            <person name="Kachouri-Lafond R."/>
            <person name="Nishino A."/>
            <person name="Ugolini M."/>
            <person name="Chourrout P."/>
            <person name="Nishida H."/>
            <person name="Aasland R."/>
            <person name="Huzurbazar S."/>
            <person name="Westhof E."/>
            <person name="Delsuc F."/>
            <person name="Lehrach H."/>
            <person name="Reinhardt R."/>
            <person name="Weissenbach J."/>
            <person name="Roy S.W."/>
            <person name="Artiguenave F."/>
            <person name="Postlethwait J.H."/>
            <person name="Manak J.R."/>
            <person name="Thompson E.M."/>
            <person name="Jaillon O."/>
            <person name="Du Pasquier L."/>
            <person name="Boudinot P."/>
            <person name="Liberles D.A."/>
            <person name="Volff J.N."/>
            <person name="Philippe H."/>
            <person name="Lenhard B."/>
            <person name="Roest Crollius H."/>
            <person name="Wincker P."/>
            <person name="Chourrout D."/>
        </authorList>
    </citation>
    <scope>NUCLEOTIDE SEQUENCE [LARGE SCALE GENOMIC DNA]</scope>
</reference>
<dbReference type="Proteomes" id="UP000001307">
    <property type="component" value="Unassembled WGS sequence"/>
</dbReference>
<name>E4XQ00_OIKDI</name>
<gene>
    <name evidence="3" type="ORF">GSOID_T00017287001</name>
</gene>
<accession>E4XQ00</accession>
<dbReference type="AlphaFoldDB" id="E4XQ00"/>
<proteinExistence type="predicted"/>
<feature type="compositionally biased region" description="Polar residues" evidence="2">
    <location>
        <begin position="147"/>
        <end position="158"/>
    </location>
</feature>
<evidence type="ECO:0000313" key="4">
    <source>
        <dbReference type="Proteomes" id="UP000001307"/>
    </source>
</evidence>
<dbReference type="EMBL" id="FN653099">
    <property type="protein sequence ID" value="CBY11886.1"/>
    <property type="molecule type" value="Genomic_DNA"/>
</dbReference>
<feature type="region of interest" description="Disordered" evidence="2">
    <location>
        <begin position="1"/>
        <end position="49"/>
    </location>
</feature>
<evidence type="ECO:0000313" key="3">
    <source>
        <dbReference type="EMBL" id="CBY11886.1"/>
    </source>
</evidence>
<feature type="compositionally biased region" description="Pro residues" evidence="2">
    <location>
        <begin position="22"/>
        <end position="33"/>
    </location>
</feature>
<feature type="coiled-coil region" evidence="1">
    <location>
        <begin position="235"/>
        <end position="321"/>
    </location>
</feature>
<feature type="region of interest" description="Disordered" evidence="2">
    <location>
        <begin position="375"/>
        <end position="405"/>
    </location>
</feature>
<organism evidence="3">
    <name type="scientific">Oikopleura dioica</name>
    <name type="common">Tunicate</name>
    <dbReference type="NCBI Taxonomy" id="34765"/>
    <lineage>
        <taxon>Eukaryota</taxon>
        <taxon>Metazoa</taxon>
        <taxon>Chordata</taxon>
        <taxon>Tunicata</taxon>
        <taxon>Appendicularia</taxon>
        <taxon>Copelata</taxon>
        <taxon>Oikopleuridae</taxon>
        <taxon>Oikopleura</taxon>
    </lineage>
</organism>
<evidence type="ECO:0000256" key="2">
    <source>
        <dbReference type="SAM" id="MobiDB-lite"/>
    </source>
</evidence>
<keyword evidence="4" id="KW-1185">Reference proteome</keyword>
<feature type="region of interest" description="Disordered" evidence="2">
    <location>
        <begin position="145"/>
        <end position="175"/>
    </location>
</feature>
<protein>
    <submittedName>
        <fullName evidence="3">Uncharacterized protein</fullName>
    </submittedName>
</protein>
<sequence length="499" mass="56203">MSDALARHATRHHRISTDFNPRPQPFNSPPLPSAEPWFEGRAFQTDPEPEKEELFFDAPEYENAELQTSTIQSAEVAVETSLTQTESVALQISTSELSELIKSSSISSQTPLKDSEDFSGQAIPSSASFGVQCDSPKSALSDLEVQTDASSQRSVEIQTSSSTRPRRTESFSQTDDIESEAEILLAKKVVDAEQLALENSEHLATLVKLFEVLEAKYLEHENKTQTKEMKLEESIEEVSAERDHIKGELEEVKSEFFHRDQKITSLELELSNQLSCNHELEEQILELRNKLELNEIVKMRQNDLERSYERIKVDIARVTDERDEYRSLAESLKSHQTNTGLMEQSIAIGPIWPSSPSPIPIRSYGGSASNLMTQSCHPGLSGDSPANASPSCLPEGPAKEKDADDREHFQVGDSVLVIFNKDKKQYVLHTTGLRFYFVHEGCFEEMGLEKPNECTDTEICLECEIAEKPVLCVTRRSKNRYSLPSHTKFYRVKVRLADD</sequence>
<dbReference type="InParanoid" id="E4XQ00"/>